<sequence length="269" mass="30151">LHVSGYHYIPFAKRRSQSVNIKRQTGDKSYRNELWNKVSEQSRPYPSAKQNTRSNKHSFISSSSFNAAFASTNRFGRPVAIQARNNPLRFGSSNQQRSMEITCNSSGLKIPPQTANFIFETNAEEMEQKLDQFKNDVLDDIIQCGVYTDRVIQECISRNVIEYSTLTMASLQQAVNELLRDIGAFNTEVNKMTRTANAEPTNEEIPNYEDEEFESDEGESLSVIASMKSDSEKLAKEDKSVASSFGSVPVRTTHSLTTLSNSSVSDTSD</sequence>
<keyword evidence="2" id="KW-1185">Reference proteome</keyword>
<accession>A0A0R3RRN2</accession>
<name>A0A0R3RRN2_9BILA</name>
<organism evidence="2 3">
    <name type="scientific">Elaeophora elaphi</name>
    <dbReference type="NCBI Taxonomy" id="1147741"/>
    <lineage>
        <taxon>Eukaryota</taxon>
        <taxon>Metazoa</taxon>
        <taxon>Ecdysozoa</taxon>
        <taxon>Nematoda</taxon>
        <taxon>Chromadorea</taxon>
        <taxon>Rhabditida</taxon>
        <taxon>Spirurina</taxon>
        <taxon>Spiruromorpha</taxon>
        <taxon>Filarioidea</taxon>
        <taxon>Onchocercidae</taxon>
        <taxon>Elaeophora</taxon>
    </lineage>
</organism>
<evidence type="ECO:0000313" key="3">
    <source>
        <dbReference type="WBParaSite" id="EEL_0000441401-mRNA-1"/>
    </source>
</evidence>
<dbReference type="Proteomes" id="UP000050640">
    <property type="component" value="Unplaced"/>
</dbReference>
<evidence type="ECO:0000256" key="1">
    <source>
        <dbReference type="SAM" id="MobiDB-lite"/>
    </source>
</evidence>
<dbReference type="AlphaFoldDB" id="A0A0R3RRN2"/>
<protein>
    <submittedName>
        <fullName evidence="3">GAT domain-containing protein</fullName>
    </submittedName>
</protein>
<reference evidence="3" key="1">
    <citation type="submission" date="2017-02" db="UniProtKB">
        <authorList>
            <consortium name="WormBaseParasite"/>
        </authorList>
    </citation>
    <scope>IDENTIFICATION</scope>
</reference>
<dbReference type="WBParaSite" id="EEL_0000441401-mRNA-1">
    <property type="protein sequence ID" value="EEL_0000441401-mRNA-1"/>
    <property type="gene ID" value="EEL_0000441401"/>
</dbReference>
<feature type="compositionally biased region" description="Acidic residues" evidence="1">
    <location>
        <begin position="206"/>
        <end position="219"/>
    </location>
</feature>
<feature type="region of interest" description="Disordered" evidence="1">
    <location>
        <begin position="193"/>
        <end position="226"/>
    </location>
</feature>
<proteinExistence type="predicted"/>
<evidence type="ECO:0000313" key="2">
    <source>
        <dbReference type="Proteomes" id="UP000050640"/>
    </source>
</evidence>